<organism evidence="1 2">
    <name type="scientific">Penicillium oxalicum (strain 114-2 / CGMCC 5302)</name>
    <name type="common">Penicillium decumbens</name>
    <dbReference type="NCBI Taxonomy" id="933388"/>
    <lineage>
        <taxon>Eukaryota</taxon>
        <taxon>Fungi</taxon>
        <taxon>Dikarya</taxon>
        <taxon>Ascomycota</taxon>
        <taxon>Pezizomycotina</taxon>
        <taxon>Eurotiomycetes</taxon>
        <taxon>Eurotiomycetidae</taxon>
        <taxon>Eurotiales</taxon>
        <taxon>Aspergillaceae</taxon>
        <taxon>Penicillium</taxon>
    </lineage>
</organism>
<protein>
    <submittedName>
        <fullName evidence="1">Uncharacterized protein</fullName>
    </submittedName>
</protein>
<evidence type="ECO:0000313" key="1">
    <source>
        <dbReference type="EMBL" id="EPS32086.1"/>
    </source>
</evidence>
<dbReference type="Proteomes" id="UP000019376">
    <property type="component" value="Unassembled WGS sequence"/>
</dbReference>
<proteinExistence type="predicted"/>
<dbReference type="HOGENOM" id="CLU_2469816_0_0_1"/>
<keyword evidence="2" id="KW-1185">Reference proteome</keyword>
<evidence type="ECO:0000313" key="2">
    <source>
        <dbReference type="Proteomes" id="UP000019376"/>
    </source>
</evidence>
<gene>
    <name evidence="1" type="ORF">PDE_07045</name>
</gene>
<dbReference type="EMBL" id="KB644414">
    <property type="protein sequence ID" value="EPS32086.1"/>
    <property type="molecule type" value="Genomic_DNA"/>
</dbReference>
<accession>S7ZTJ0</accession>
<dbReference type="AlphaFoldDB" id="S7ZTJ0"/>
<reference evidence="1 2" key="1">
    <citation type="journal article" date="2013" name="PLoS ONE">
        <title>Genomic and secretomic analyses reveal unique features of the lignocellulolytic enzyme system of Penicillium decumbens.</title>
        <authorList>
            <person name="Liu G."/>
            <person name="Zhang L."/>
            <person name="Wei X."/>
            <person name="Zou G."/>
            <person name="Qin Y."/>
            <person name="Ma L."/>
            <person name="Li J."/>
            <person name="Zheng H."/>
            <person name="Wang S."/>
            <person name="Wang C."/>
            <person name="Xun L."/>
            <person name="Zhao G.-P."/>
            <person name="Zhou Z."/>
            <person name="Qu Y."/>
        </authorList>
    </citation>
    <scope>NUCLEOTIDE SEQUENCE [LARGE SCALE GENOMIC DNA]</scope>
    <source>
        <strain evidence="2">114-2 / CGMCC 5302</strain>
    </source>
</reference>
<sequence length="88" mass="10042">MFHYVRVDTGSPENDIMFRLDLRRKILPAPWMSSSSGATRPTQTDISVRQMHPVWKNCDMARQVPIIGDTVGGDLSRRRRRMDKGLAG</sequence>
<name>S7ZTJ0_PENO1</name>